<protein>
    <recommendedName>
        <fullName evidence="5">DUF3168 domain-containing protein</fullName>
    </recommendedName>
</protein>
<dbReference type="EMBL" id="CP089285">
    <property type="protein sequence ID" value="UTO56330.1"/>
    <property type="molecule type" value="Genomic_DNA"/>
</dbReference>
<evidence type="ECO:0008006" key="5">
    <source>
        <dbReference type="Google" id="ProtNLM"/>
    </source>
</evidence>
<evidence type="ECO:0000313" key="3">
    <source>
        <dbReference type="Proteomes" id="UP001059822"/>
    </source>
</evidence>
<name>A0A9Q9BX59_9RICK</name>
<dbReference type="RefSeq" id="WP_218194052.1">
    <property type="nucleotide sequence ID" value="NZ_CP054597.1"/>
</dbReference>
<reference evidence="1" key="1">
    <citation type="journal article" date="2022" name="Microorganisms">
        <title>Assembly and Comparison of Ca. Neoehrlichia mikurensis Genomes.</title>
        <authorList>
            <person name="Azagi T."/>
            <person name="Dirks R.P."/>
            <person name="Yebra-Pimentel E.S."/>
            <person name="Schaap P.J."/>
            <person name="Koehorst J.J."/>
            <person name="Esser H.J."/>
            <person name="Sprong H."/>
        </authorList>
    </citation>
    <scope>NUCLEOTIDE SEQUENCE</scope>
    <source>
        <strain evidence="2">18-2804</strain>
        <strain evidence="1">18-2837</strain>
    </source>
</reference>
<dbReference type="Proteomes" id="UP001059985">
    <property type="component" value="Chromosome"/>
</dbReference>
<evidence type="ECO:0000313" key="4">
    <source>
        <dbReference type="Proteomes" id="UP001059985"/>
    </source>
</evidence>
<sequence length="125" mass="14620">MIVISEAYKLILSLLKSDKAISSIVTEIYSQLPKKASFPCMCLYINSCKVINTFSNTFLEVYLTCNIYSYSVYDTLEIIDCVKKLLDGYVFSKFSIIYRLIFKRYHNIYHNDTLYSSIEFLLLIQ</sequence>
<evidence type="ECO:0000313" key="1">
    <source>
        <dbReference type="EMBL" id="UTO55411.1"/>
    </source>
</evidence>
<dbReference type="EMBL" id="CP089286">
    <property type="protein sequence ID" value="UTO55411.1"/>
    <property type="molecule type" value="Genomic_DNA"/>
</dbReference>
<accession>A0A9Q9BX59</accession>
<keyword evidence="4" id="KW-1185">Reference proteome</keyword>
<organism evidence="1 3">
    <name type="scientific">Neoehrlichia mikurensis</name>
    <dbReference type="NCBI Taxonomy" id="89586"/>
    <lineage>
        <taxon>Bacteria</taxon>
        <taxon>Pseudomonadati</taxon>
        <taxon>Pseudomonadota</taxon>
        <taxon>Alphaproteobacteria</taxon>
        <taxon>Rickettsiales</taxon>
        <taxon>Anaplasmataceae</taxon>
        <taxon>Candidatus Neoehrlichia</taxon>
    </lineage>
</organism>
<evidence type="ECO:0000313" key="2">
    <source>
        <dbReference type="EMBL" id="UTO56330.1"/>
    </source>
</evidence>
<dbReference type="AlphaFoldDB" id="A0A9Q9BX59"/>
<gene>
    <name evidence="2" type="ORF">LUA81_04480</name>
    <name evidence="1" type="ORF">LUA82_04530</name>
</gene>
<dbReference type="Proteomes" id="UP001059822">
    <property type="component" value="Chromosome"/>
</dbReference>
<proteinExistence type="predicted"/>